<dbReference type="PANTHER" id="PTHR30126">
    <property type="entry name" value="HTH-TYPE TRANSCRIPTIONAL REGULATOR"/>
    <property type="match status" value="1"/>
</dbReference>
<keyword evidence="8" id="KW-0238">DNA-binding</keyword>
<keyword evidence="6" id="KW-0028">Amino-acid biosynthesis</keyword>
<dbReference type="InterPro" id="IPR005119">
    <property type="entry name" value="LysR_subst-bd"/>
</dbReference>
<keyword evidence="7" id="KW-0805">Transcription regulation</keyword>
<dbReference type="InterPro" id="IPR000847">
    <property type="entry name" value="LysR_HTH_N"/>
</dbReference>
<dbReference type="InterPro" id="IPR036388">
    <property type="entry name" value="WH-like_DNA-bd_sf"/>
</dbReference>
<evidence type="ECO:0000256" key="11">
    <source>
        <dbReference type="ARBA" id="ARBA00023167"/>
    </source>
</evidence>
<dbReference type="SUPFAM" id="SSF53850">
    <property type="entry name" value="Periplasmic binding protein-like II"/>
    <property type="match status" value="1"/>
</dbReference>
<dbReference type="Gene3D" id="3.40.190.10">
    <property type="entry name" value="Periplasmic binding protein-like II"/>
    <property type="match status" value="1"/>
</dbReference>
<keyword evidence="9" id="KW-0010">Activator</keyword>
<dbReference type="CDD" id="cd08441">
    <property type="entry name" value="PBP2_MetR"/>
    <property type="match status" value="1"/>
</dbReference>
<dbReference type="EMBL" id="JASBAO010000001">
    <property type="protein sequence ID" value="MDI2091802.1"/>
    <property type="molecule type" value="Genomic_DNA"/>
</dbReference>
<dbReference type="Proteomes" id="UP001431634">
    <property type="component" value="Unassembled WGS sequence"/>
</dbReference>
<evidence type="ECO:0000256" key="4">
    <source>
        <dbReference type="ARBA" id="ARBA00022490"/>
    </source>
</evidence>
<keyword evidence="11" id="KW-0486">Methionine biosynthesis</keyword>
<reference evidence="13" key="1">
    <citation type="submission" date="2023-05" db="EMBL/GenBank/DDBJ databases">
        <title>Whole genome sequence of Commensalibacter sp.</title>
        <authorList>
            <person name="Charoenyingcharoen P."/>
            <person name="Yukphan P."/>
        </authorList>
    </citation>
    <scope>NUCLEOTIDE SEQUENCE</scope>
    <source>
        <strain evidence="13">TBRC 16381</strain>
    </source>
</reference>
<evidence type="ECO:0000256" key="3">
    <source>
        <dbReference type="ARBA" id="ARBA00019365"/>
    </source>
</evidence>
<dbReference type="InterPro" id="IPR037406">
    <property type="entry name" value="MetR_PBP2"/>
</dbReference>
<dbReference type="InterPro" id="IPR036390">
    <property type="entry name" value="WH_DNA-bd_sf"/>
</dbReference>
<comment type="caution">
    <text evidence="13">The sequence shown here is derived from an EMBL/GenBank/DDBJ whole genome shotgun (WGS) entry which is preliminary data.</text>
</comment>
<proteinExistence type="inferred from homology"/>
<keyword evidence="14" id="KW-1185">Reference proteome</keyword>
<evidence type="ECO:0000256" key="2">
    <source>
        <dbReference type="ARBA" id="ARBA00009437"/>
    </source>
</evidence>
<evidence type="ECO:0000256" key="7">
    <source>
        <dbReference type="ARBA" id="ARBA00023015"/>
    </source>
</evidence>
<evidence type="ECO:0000256" key="8">
    <source>
        <dbReference type="ARBA" id="ARBA00023125"/>
    </source>
</evidence>
<evidence type="ECO:0000256" key="6">
    <source>
        <dbReference type="ARBA" id="ARBA00022605"/>
    </source>
</evidence>
<dbReference type="SUPFAM" id="SSF46785">
    <property type="entry name" value="Winged helix' DNA-binding domain"/>
    <property type="match status" value="1"/>
</dbReference>
<dbReference type="PANTHER" id="PTHR30126:SF25">
    <property type="entry name" value="HTH-TYPE TRANSCRIPTIONAL REGULATOR METR"/>
    <property type="match status" value="1"/>
</dbReference>
<evidence type="ECO:0000256" key="10">
    <source>
        <dbReference type="ARBA" id="ARBA00023163"/>
    </source>
</evidence>
<dbReference type="Pfam" id="PF03466">
    <property type="entry name" value="LysR_substrate"/>
    <property type="match status" value="1"/>
</dbReference>
<sequence length="305" mass="34705">MNIIHSMAGNMIERIHLEIIQELDKQKSLTKAADTLCLSQSALSHTMKKLEQVLGVSLWIRDGRYLRLTQAGSYLLALSNRILPQLNHGEMMMQQYAAGKAGTLRIGLECYPCYQWLLKVVSPYLEAWPNIDIDVKQKFKFGGLDALENYEIDLLVTPDPVFKTDLQFKPVFDYEQVLVIGKNHSLKHKKTVEPADLLNEVLITYPVPTDRLDIYSQFLIPAGIVPSQHKTIETTDIILQMVESHRGVTALPLWLVLENMQKFKITPVRLGKVGIAKHIHVGVRKKDQDLPYIHAFIESSLKVKL</sequence>
<keyword evidence="5" id="KW-0678">Repressor</keyword>
<protein>
    <recommendedName>
        <fullName evidence="3">HTH-type transcriptional regulator MetR</fullName>
    </recommendedName>
</protein>
<evidence type="ECO:0000313" key="14">
    <source>
        <dbReference type="Proteomes" id="UP001431634"/>
    </source>
</evidence>
<name>A0ABT6Q3W9_9PROT</name>
<dbReference type="PROSITE" id="PS50931">
    <property type="entry name" value="HTH_LYSR"/>
    <property type="match status" value="1"/>
</dbReference>
<dbReference type="Gene3D" id="1.10.10.10">
    <property type="entry name" value="Winged helix-like DNA-binding domain superfamily/Winged helix DNA-binding domain"/>
    <property type="match status" value="1"/>
</dbReference>
<evidence type="ECO:0000256" key="5">
    <source>
        <dbReference type="ARBA" id="ARBA00022491"/>
    </source>
</evidence>
<organism evidence="13 14">
    <name type="scientific">Commensalibacter oyaizuii</name>
    <dbReference type="NCBI Taxonomy" id="3043873"/>
    <lineage>
        <taxon>Bacteria</taxon>
        <taxon>Pseudomonadati</taxon>
        <taxon>Pseudomonadota</taxon>
        <taxon>Alphaproteobacteria</taxon>
        <taxon>Acetobacterales</taxon>
        <taxon>Acetobacteraceae</taxon>
    </lineage>
</organism>
<evidence type="ECO:0000313" key="13">
    <source>
        <dbReference type="EMBL" id="MDI2091802.1"/>
    </source>
</evidence>
<dbReference type="PRINTS" id="PR00039">
    <property type="entry name" value="HTHLYSR"/>
</dbReference>
<comment type="similarity">
    <text evidence="2">Belongs to the LysR transcriptional regulatory family.</text>
</comment>
<evidence type="ECO:0000259" key="12">
    <source>
        <dbReference type="PROSITE" id="PS50931"/>
    </source>
</evidence>
<comment type="subcellular location">
    <subcellularLocation>
        <location evidence="1">Cytoplasm</location>
    </subcellularLocation>
</comment>
<feature type="domain" description="HTH lysR-type" evidence="12">
    <location>
        <begin position="16"/>
        <end position="69"/>
    </location>
</feature>
<gene>
    <name evidence="13" type="ORF">QJV27_10545</name>
</gene>
<dbReference type="Pfam" id="PF00126">
    <property type="entry name" value="HTH_1"/>
    <property type="match status" value="1"/>
</dbReference>
<keyword evidence="10" id="KW-0804">Transcription</keyword>
<dbReference type="RefSeq" id="WP_281448886.1">
    <property type="nucleotide sequence ID" value="NZ_JASBAO010000001.1"/>
</dbReference>
<accession>A0ABT6Q3W9</accession>
<keyword evidence="4" id="KW-0963">Cytoplasm</keyword>
<evidence type="ECO:0000256" key="1">
    <source>
        <dbReference type="ARBA" id="ARBA00004496"/>
    </source>
</evidence>
<evidence type="ECO:0000256" key="9">
    <source>
        <dbReference type="ARBA" id="ARBA00023159"/>
    </source>
</evidence>